<dbReference type="SMART" id="SM00829">
    <property type="entry name" value="PKS_ER"/>
    <property type="match status" value="1"/>
</dbReference>
<organism evidence="2 3">
    <name type="scientific">Nonomuraea insulae</name>
    <dbReference type="NCBI Taxonomy" id="1616787"/>
    <lineage>
        <taxon>Bacteria</taxon>
        <taxon>Bacillati</taxon>
        <taxon>Actinomycetota</taxon>
        <taxon>Actinomycetes</taxon>
        <taxon>Streptosporangiales</taxon>
        <taxon>Streptosporangiaceae</taxon>
        <taxon>Nonomuraea</taxon>
    </lineage>
</organism>
<reference evidence="3" key="1">
    <citation type="journal article" date="2019" name="Int. J. Syst. Evol. Microbiol.">
        <title>The Global Catalogue of Microorganisms (GCM) 10K type strain sequencing project: providing services to taxonomists for standard genome sequencing and annotation.</title>
        <authorList>
            <consortium name="The Broad Institute Genomics Platform"/>
            <consortium name="The Broad Institute Genome Sequencing Center for Infectious Disease"/>
            <person name="Wu L."/>
            <person name="Ma J."/>
        </authorList>
    </citation>
    <scope>NUCLEOTIDE SEQUENCE [LARGE SCALE GENOMIC DNA]</scope>
    <source>
        <strain evidence="3">CCUG 53903</strain>
    </source>
</reference>
<keyword evidence="3" id="KW-1185">Reference proteome</keyword>
<dbReference type="InterPro" id="IPR020843">
    <property type="entry name" value="ER"/>
</dbReference>
<dbReference type="Gene3D" id="3.40.50.720">
    <property type="entry name" value="NAD(P)-binding Rossmann-like Domain"/>
    <property type="match status" value="2"/>
</dbReference>
<name>A0ABW1CKP2_9ACTN</name>
<dbReference type="InterPro" id="IPR011032">
    <property type="entry name" value="GroES-like_sf"/>
</dbReference>
<dbReference type="InterPro" id="IPR036291">
    <property type="entry name" value="NAD(P)-bd_dom_sf"/>
</dbReference>
<dbReference type="Pfam" id="PF08240">
    <property type="entry name" value="ADH_N"/>
    <property type="match status" value="1"/>
</dbReference>
<dbReference type="InterPro" id="IPR016040">
    <property type="entry name" value="NAD(P)-bd_dom"/>
</dbReference>
<dbReference type="PANTHER" id="PTHR44013:SF1">
    <property type="entry name" value="ZINC-TYPE ALCOHOL DEHYDROGENASE-LIKE PROTEIN C16A3.02C"/>
    <property type="match status" value="1"/>
</dbReference>
<dbReference type="Gene3D" id="3.90.25.10">
    <property type="entry name" value="UDP-galactose 4-epimerase, domain 1"/>
    <property type="match status" value="1"/>
</dbReference>
<dbReference type="InterPro" id="IPR013154">
    <property type="entry name" value="ADH-like_N"/>
</dbReference>
<dbReference type="Gene3D" id="3.90.180.10">
    <property type="entry name" value="Medium-chain alcohol dehydrogenases, catalytic domain"/>
    <property type="match status" value="1"/>
</dbReference>
<dbReference type="SUPFAM" id="SSF51735">
    <property type="entry name" value="NAD(P)-binding Rossmann-fold domains"/>
    <property type="match status" value="2"/>
</dbReference>
<protein>
    <submittedName>
        <fullName evidence="2">Zinc-binding dehydrogenase</fullName>
    </submittedName>
</protein>
<evidence type="ECO:0000313" key="2">
    <source>
        <dbReference type="EMBL" id="MFC5826082.1"/>
    </source>
</evidence>
<sequence>MKQRIVVIGSTGTVGRRVRTQLLRAGVEVRAVSREPGGDGVRADLRAPESLRVAAEGAEAVFLVWPFASAEGLPEVLAVLGEQARRVVYLSSAAVREHEREAERLIRESGLEWTILRPHSFAANTLRWAEQIRAGQVIREPYGAAAMSLVHEEDIAAVAVAALTRDEHAGSVYELTGPQSLTQAEQARIIGEVIGRPVRWEERDPREARERMLGLGWPADAVEDVLRAQEAMTAAPAPITATVTDVTGTAARSFRSWVAEHAHAFVSFARAARIHEYGGPGNIGVEAAALPVPGPGEVLIKVAATAFNPSETALRSGALQQVLPLALPYTLGWDVSGTVVATGAGARRWAPGEHVIGRLDRGGAAAEYVTAPQSVLAAAPAAIPLADAAAIPVAALTAWQAVYEHAQVRHGRRVLINGAGGGVGGFAVQLAKRAGATVIATAGARSAAAVRAAGADEVVDYTSEPLPGGVDAVINLVVLGPDAAAGLLALVRPGGAAVSIATPLPAESAVHFVTRNDAGQLAQIVALVDAGELTVDVAERLPLEELAAVHGRSEAGRTRGKIILIP</sequence>
<evidence type="ECO:0000313" key="3">
    <source>
        <dbReference type="Proteomes" id="UP001596058"/>
    </source>
</evidence>
<dbReference type="Pfam" id="PF13460">
    <property type="entry name" value="NAD_binding_10"/>
    <property type="match status" value="1"/>
</dbReference>
<dbReference type="EMBL" id="JBHSPA010000023">
    <property type="protein sequence ID" value="MFC5826082.1"/>
    <property type="molecule type" value="Genomic_DNA"/>
</dbReference>
<accession>A0ABW1CKP2</accession>
<dbReference type="PANTHER" id="PTHR44013">
    <property type="entry name" value="ZINC-TYPE ALCOHOL DEHYDROGENASE-LIKE PROTEIN C16A3.02C"/>
    <property type="match status" value="1"/>
</dbReference>
<dbReference type="CDD" id="cd05289">
    <property type="entry name" value="MDR_like_2"/>
    <property type="match status" value="1"/>
</dbReference>
<evidence type="ECO:0000259" key="1">
    <source>
        <dbReference type="SMART" id="SM00829"/>
    </source>
</evidence>
<proteinExistence type="predicted"/>
<comment type="caution">
    <text evidence="2">The sequence shown here is derived from an EMBL/GenBank/DDBJ whole genome shotgun (WGS) entry which is preliminary data.</text>
</comment>
<dbReference type="Pfam" id="PF13602">
    <property type="entry name" value="ADH_zinc_N_2"/>
    <property type="match status" value="1"/>
</dbReference>
<dbReference type="RefSeq" id="WP_379515589.1">
    <property type="nucleotide sequence ID" value="NZ_JBHSPA010000023.1"/>
</dbReference>
<dbReference type="Proteomes" id="UP001596058">
    <property type="component" value="Unassembled WGS sequence"/>
</dbReference>
<feature type="domain" description="Enoyl reductase (ER)" evidence="1">
    <location>
        <begin position="278"/>
        <end position="564"/>
    </location>
</feature>
<gene>
    <name evidence="2" type="ORF">ACFPZ3_19625</name>
</gene>
<dbReference type="InterPro" id="IPR052733">
    <property type="entry name" value="Chloroplast_QOR"/>
</dbReference>
<dbReference type="SUPFAM" id="SSF50129">
    <property type="entry name" value="GroES-like"/>
    <property type="match status" value="1"/>
</dbReference>